<accession>A0ABT1S1R0</accession>
<dbReference type="InterPro" id="IPR015424">
    <property type="entry name" value="PyrdxlP-dep_Trfase"/>
</dbReference>
<dbReference type="SUPFAM" id="SSF46785">
    <property type="entry name" value="Winged helix' DNA-binding domain"/>
    <property type="match status" value="1"/>
</dbReference>
<evidence type="ECO:0000313" key="7">
    <source>
        <dbReference type="EMBL" id="MCQ4840748.1"/>
    </source>
</evidence>
<dbReference type="Pfam" id="PF00392">
    <property type="entry name" value="GntR"/>
    <property type="match status" value="1"/>
</dbReference>
<evidence type="ECO:0000259" key="6">
    <source>
        <dbReference type="PROSITE" id="PS50949"/>
    </source>
</evidence>
<dbReference type="Pfam" id="PF00155">
    <property type="entry name" value="Aminotran_1_2"/>
    <property type="match status" value="1"/>
</dbReference>
<dbReference type="SMART" id="SM00345">
    <property type="entry name" value="HTH_GNTR"/>
    <property type="match status" value="1"/>
</dbReference>
<keyword evidence="3" id="KW-0805">Transcription regulation</keyword>
<dbReference type="Gene3D" id="1.10.10.10">
    <property type="entry name" value="Winged helix-like DNA-binding domain superfamily/Winged helix DNA-binding domain"/>
    <property type="match status" value="1"/>
</dbReference>
<dbReference type="SUPFAM" id="SSF53383">
    <property type="entry name" value="PLP-dependent transferases"/>
    <property type="match status" value="1"/>
</dbReference>
<dbReference type="InterPro" id="IPR004839">
    <property type="entry name" value="Aminotransferase_I/II_large"/>
</dbReference>
<dbReference type="RefSeq" id="WP_256192037.1">
    <property type="nucleotide sequence ID" value="NZ_CATZHN010000033.1"/>
</dbReference>
<dbReference type="CDD" id="cd07377">
    <property type="entry name" value="WHTH_GntR"/>
    <property type="match status" value="1"/>
</dbReference>
<evidence type="ECO:0000256" key="4">
    <source>
        <dbReference type="ARBA" id="ARBA00023125"/>
    </source>
</evidence>
<keyword evidence="5" id="KW-0804">Transcription</keyword>
<name>A0ABT1S1R0_9FIRM</name>
<dbReference type="PANTHER" id="PTHR46577:SF1">
    <property type="entry name" value="HTH-TYPE TRANSCRIPTIONAL REGULATORY PROTEIN GABR"/>
    <property type="match status" value="1"/>
</dbReference>
<keyword evidence="2" id="KW-0663">Pyridoxal phosphate</keyword>
<dbReference type="InterPro" id="IPR036390">
    <property type="entry name" value="WH_DNA-bd_sf"/>
</dbReference>
<sequence>MLTYALDRRGELPLYEFLCRRIREDIREGRLRAGEKMPSKRGLAEHLGVSVATVENAYAQLLLEGYLRAEERRGYFVESLPVTEIRKAVPPAALQAEEAEPEWFADFRTNRVPGEQFPFSVWAKLMREVLTERDAALLRPMPGGGTLALRRAIAAYLGRFRGIAAEPEQLVVGAGTEYLYGLLVQLLGRDKVFAVEDPGYRRIAQVYEANGAAVVGAELDGQGLSVRALREKGADAAHLSPAHHFPTGLVMPVSRRRELLQWASEEPERYLIEDDYDSEFRFTGRPVPSLQSIDEGGKVITINTFSKSLTPAIRISYMVLPKRLSEAFSRKLGFYSCTVPSFEQLTLAKFLDGGYFESHLARTRHFYRRRRDALQEAVRKSPLGDRAEMREADAGLHFLLKVQTEASDQELVKRAEQRGVAISCLSEYYMDPRRAEPHCLVMNYTGMERERMEEAVQRLRDCLG</sequence>
<keyword evidence="7" id="KW-0032">Aminotransferase</keyword>
<protein>
    <submittedName>
        <fullName evidence="7">PLP-dependent aminotransferase family protein</fullName>
    </submittedName>
</protein>
<organism evidence="7 8">
    <name type="scientific">Neglectibacter timonensis</name>
    <dbReference type="NCBI Taxonomy" id="1776382"/>
    <lineage>
        <taxon>Bacteria</taxon>
        <taxon>Bacillati</taxon>
        <taxon>Bacillota</taxon>
        <taxon>Clostridia</taxon>
        <taxon>Eubacteriales</taxon>
        <taxon>Oscillospiraceae</taxon>
        <taxon>Neglectibacter</taxon>
    </lineage>
</organism>
<dbReference type="InterPro" id="IPR000524">
    <property type="entry name" value="Tscrpt_reg_HTH_GntR"/>
</dbReference>
<evidence type="ECO:0000313" key="8">
    <source>
        <dbReference type="Proteomes" id="UP001524473"/>
    </source>
</evidence>
<reference evidence="7 8" key="1">
    <citation type="submission" date="2022-06" db="EMBL/GenBank/DDBJ databases">
        <title>Isolation of gut microbiota from human fecal samples.</title>
        <authorList>
            <person name="Pamer E.G."/>
            <person name="Barat B."/>
            <person name="Waligurski E."/>
            <person name="Medina S."/>
            <person name="Paddock L."/>
            <person name="Mostad J."/>
        </authorList>
    </citation>
    <scope>NUCLEOTIDE SEQUENCE [LARGE SCALE GENOMIC DNA]</scope>
    <source>
        <strain evidence="7 8">DFI.9.73</strain>
    </source>
</reference>
<evidence type="ECO:0000256" key="5">
    <source>
        <dbReference type="ARBA" id="ARBA00023163"/>
    </source>
</evidence>
<dbReference type="PANTHER" id="PTHR46577">
    <property type="entry name" value="HTH-TYPE TRANSCRIPTIONAL REGULATORY PROTEIN GABR"/>
    <property type="match status" value="1"/>
</dbReference>
<feature type="domain" description="HTH gntR-type" evidence="6">
    <location>
        <begin position="12"/>
        <end position="80"/>
    </location>
</feature>
<dbReference type="InterPro" id="IPR015421">
    <property type="entry name" value="PyrdxlP-dep_Trfase_major"/>
</dbReference>
<evidence type="ECO:0000256" key="1">
    <source>
        <dbReference type="ARBA" id="ARBA00005384"/>
    </source>
</evidence>
<dbReference type="EMBL" id="JANFZH010000029">
    <property type="protein sequence ID" value="MCQ4840748.1"/>
    <property type="molecule type" value="Genomic_DNA"/>
</dbReference>
<dbReference type="GO" id="GO:0008483">
    <property type="term" value="F:transaminase activity"/>
    <property type="evidence" value="ECO:0007669"/>
    <property type="project" value="UniProtKB-KW"/>
</dbReference>
<dbReference type="Gene3D" id="3.40.640.10">
    <property type="entry name" value="Type I PLP-dependent aspartate aminotransferase-like (Major domain)"/>
    <property type="match status" value="1"/>
</dbReference>
<gene>
    <name evidence="7" type="ORF">NE695_12605</name>
</gene>
<keyword evidence="8" id="KW-1185">Reference proteome</keyword>
<proteinExistence type="inferred from homology"/>
<dbReference type="PROSITE" id="PS50949">
    <property type="entry name" value="HTH_GNTR"/>
    <property type="match status" value="1"/>
</dbReference>
<keyword evidence="7" id="KW-0808">Transferase</keyword>
<evidence type="ECO:0000256" key="2">
    <source>
        <dbReference type="ARBA" id="ARBA00022898"/>
    </source>
</evidence>
<dbReference type="Proteomes" id="UP001524473">
    <property type="component" value="Unassembled WGS sequence"/>
</dbReference>
<dbReference type="InterPro" id="IPR036388">
    <property type="entry name" value="WH-like_DNA-bd_sf"/>
</dbReference>
<comment type="similarity">
    <text evidence="1">In the C-terminal section; belongs to the class-I pyridoxal-phosphate-dependent aminotransferase family.</text>
</comment>
<keyword evidence="4" id="KW-0238">DNA-binding</keyword>
<dbReference type="InterPro" id="IPR051446">
    <property type="entry name" value="HTH_trans_reg/aminotransferase"/>
</dbReference>
<evidence type="ECO:0000256" key="3">
    <source>
        <dbReference type="ARBA" id="ARBA00023015"/>
    </source>
</evidence>
<comment type="caution">
    <text evidence="7">The sequence shown here is derived from an EMBL/GenBank/DDBJ whole genome shotgun (WGS) entry which is preliminary data.</text>
</comment>
<dbReference type="CDD" id="cd00609">
    <property type="entry name" value="AAT_like"/>
    <property type="match status" value="1"/>
</dbReference>